<feature type="region of interest" description="Disordered" evidence="1">
    <location>
        <begin position="19"/>
        <end position="39"/>
    </location>
</feature>
<dbReference type="Pfam" id="PF24494">
    <property type="entry name" value="DUF7587"/>
    <property type="match status" value="1"/>
</dbReference>
<sequence>MPSCEIELSTQIKEERFGSVTPGFTRDDSPETLTGDMDTGMLFDVSPAAKSTPGSSVSSDILSQLMKATDSNLTRPNTPCITTATDDDAISATEDCLNTCYDSDRTDFQGSPSPSVRKPEKVTKHTTGAISRHFKRQTQSNAIQPPVRRLNFGNRLKKHAAKKAKKSADAQSLEDLANIESAPSHNWDEDERELLCVLNRWYCHSDRAAELEIFSKVFNSITGLDIPSKRVRVQFENHLRLYGAEAYPVFGRVFSIPFGDPDGRYAEIRALIEAEAIALDLELQQREFEAVVRSGRAKFAKSPKTRRFYKSLVRRASQEAVWQENQDVAYKDATRTSMSVPTTSGAVRMPAEEDWEILTDVEECTASLNHHSATPVVECVEMPASASTRPHLTFRVWDAANRTKYVDGSFVAQTFVDWPRPFPEPIALDDPSQAGKILTVLHLSKQGDTPVYISTASSLLQAISYAMNMQRPQIAMIDLDTPSLQQQHKVHHAAEIFPWLKSQGLARWARYKGNGEYFVWAEIPNDAVLNTLDLEGLIRELDHDVDCNDLLSFDVFKPDTRTSALAGTLREKNVMLNTSTARALGKIAKMFGLNQENVTLEHLQDFVARLMDGWTITKPEMIDMHTMSSLATTFATSLGPHTRGYTLQQVMGAFIEGVDQGTRCIAHWSRSRSGSRRSRFRSA</sequence>
<feature type="domain" description="DUF7587" evidence="2">
    <location>
        <begin position="389"/>
        <end position="535"/>
    </location>
</feature>
<dbReference type="InterPro" id="IPR056009">
    <property type="entry name" value="DUF7587"/>
</dbReference>
<evidence type="ECO:0000313" key="3">
    <source>
        <dbReference type="EMBL" id="KAJ4343858.1"/>
    </source>
</evidence>
<evidence type="ECO:0000259" key="2">
    <source>
        <dbReference type="Pfam" id="PF24494"/>
    </source>
</evidence>
<accession>A0A9W9C427</accession>
<feature type="region of interest" description="Disordered" evidence="1">
    <location>
        <begin position="107"/>
        <end position="143"/>
    </location>
</feature>
<dbReference type="EMBL" id="JAPEUV010000001">
    <property type="protein sequence ID" value="KAJ4343858.1"/>
    <property type="molecule type" value="Genomic_DNA"/>
</dbReference>
<dbReference type="AlphaFoldDB" id="A0A9W9C427"/>
<organism evidence="3 4">
    <name type="scientific">Didymella glomerata</name>
    <dbReference type="NCBI Taxonomy" id="749621"/>
    <lineage>
        <taxon>Eukaryota</taxon>
        <taxon>Fungi</taxon>
        <taxon>Dikarya</taxon>
        <taxon>Ascomycota</taxon>
        <taxon>Pezizomycotina</taxon>
        <taxon>Dothideomycetes</taxon>
        <taxon>Pleosporomycetidae</taxon>
        <taxon>Pleosporales</taxon>
        <taxon>Pleosporineae</taxon>
        <taxon>Didymellaceae</taxon>
        <taxon>Didymella</taxon>
    </lineage>
</organism>
<dbReference type="OrthoDB" id="5397734at2759"/>
<evidence type="ECO:0000313" key="4">
    <source>
        <dbReference type="Proteomes" id="UP001140562"/>
    </source>
</evidence>
<proteinExistence type="predicted"/>
<reference evidence="3" key="1">
    <citation type="submission" date="2022-10" db="EMBL/GenBank/DDBJ databases">
        <title>Tapping the CABI collections for fungal endophytes: first genome assemblies for Collariella, Neodidymelliopsis, Ascochyta clinopodiicola, Didymella pomorum, Didymosphaeria variabile, Neocosmospora piperis and Neocucurbitaria cava.</title>
        <authorList>
            <person name="Hill R."/>
        </authorList>
    </citation>
    <scope>NUCLEOTIDE SEQUENCE</scope>
    <source>
        <strain evidence="3">IMI 360193</strain>
    </source>
</reference>
<dbReference type="Proteomes" id="UP001140562">
    <property type="component" value="Unassembled WGS sequence"/>
</dbReference>
<evidence type="ECO:0000256" key="1">
    <source>
        <dbReference type="SAM" id="MobiDB-lite"/>
    </source>
</evidence>
<comment type="caution">
    <text evidence="3">The sequence shown here is derived from an EMBL/GenBank/DDBJ whole genome shotgun (WGS) entry which is preliminary data.</text>
</comment>
<protein>
    <recommendedName>
        <fullName evidence="2">DUF7587 domain-containing protein</fullName>
    </recommendedName>
</protein>
<gene>
    <name evidence="3" type="ORF">N0V87_000141</name>
</gene>
<name>A0A9W9C427_9PLEO</name>
<keyword evidence="4" id="KW-1185">Reference proteome</keyword>